<accession>A0AAV9CLG1</accession>
<feature type="region of interest" description="Disordered" evidence="2">
    <location>
        <begin position="373"/>
        <end position="467"/>
    </location>
</feature>
<feature type="compositionally biased region" description="Polar residues" evidence="2">
    <location>
        <begin position="286"/>
        <end position="301"/>
    </location>
</feature>
<feature type="compositionally biased region" description="Low complexity" evidence="2">
    <location>
        <begin position="438"/>
        <end position="457"/>
    </location>
</feature>
<feature type="compositionally biased region" description="Polar residues" evidence="2">
    <location>
        <begin position="404"/>
        <end position="413"/>
    </location>
</feature>
<gene>
    <name evidence="3" type="ORF">QJS10_CPB18g00359</name>
</gene>
<dbReference type="GO" id="GO:0051225">
    <property type="term" value="P:spindle assembly"/>
    <property type="evidence" value="ECO:0007669"/>
    <property type="project" value="TreeGrafter"/>
</dbReference>
<dbReference type="InterPro" id="IPR007573">
    <property type="entry name" value="QWRF"/>
</dbReference>
<dbReference type="GO" id="GO:0005737">
    <property type="term" value="C:cytoplasm"/>
    <property type="evidence" value="ECO:0007669"/>
    <property type="project" value="TreeGrafter"/>
</dbReference>
<feature type="compositionally biased region" description="Low complexity" evidence="2">
    <location>
        <begin position="47"/>
        <end position="69"/>
    </location>
</feature>
<dbReference type="AlphaFoldDB" id="A0AAV9CLG1"/>
<name>A0AAV9CLG1_ACOCL</name>
<dbReference type="EMBL" id="JAUJYO010000018">
    <property type="protein sequence ID" value="KAK1289602.1"/>
    <property type="molecule type" value="Genomic_DNA"/>
</dbReference>
<dbReference type="GO" id="GO:0008017">
    <property type="term" value="F:microtubule binding"/>
    <property type="evidence" value="ECO:0007669"/>
    <property type="project" value="TreeGrafter"/>
</dbReference>
<feature type="compositionally biased region" description="Basic and acidic residues" evidence="2">
    <location>
        <begin position="156"/>
        <end position="171"/>
    </location>
</feature>
<feature type="compositionally biased region" description="Basic and acidic residues" evidence="2">
    <location>
        <begin position="1"/>
        <end position="17"/>
    </location>
</feature>
<dbReference type="GO" id="GO:0005880">
    <property type="term" value="C:nuclear microtubule"/>
    <property type="evidence" value="ECO:0007669"/>
    <property type="project" value="TreeGrafter"/>
</dbReference>
<dbReference type="PANTHER" id="PTHR31807:SF37">
    <property type="entry name" value="HAUS AUGMIN-LIKE COMPLEX SUBUNIT 8"/>
    <property type="match status" value="1"/>
</dbReference>
<evidence type="ECO:0000256" key="1">
    <source>
        <dbReference type="ARBA" id="ARBA00010016"/>
    </source>
</evidence>
<dbReference type="Proteomes" id="UP001180020">
    <property type="component" value="Unassembled WGS sequence"/>
</dbReference>
<feature type="region of interest" description="Disordered" evidence="2">
    <location>
        <begin position="251"/>
        <end position="343"/>
    </location>
</feature>
<feature type="compositionally biased region" description="Polar residues" evidence="2">
    <location>
        <begin position="373"/>
        <end position="384"/>
    </location>
</feature>
<feature type="region of interest" description="Disordered" evidence="2">
    <location>
        <begin position="1"/>
        <end position="136"/>
    </location>
</feature>
<organism evidence="3 4">
    <name type="scientific">Acorus calamus</name>
    <name type="common">Sweet flag</name>
    <dbReference type="NCBI Taxonomy" id="4465"/>
    <lineage>
        <taxon>Eukaryota</taxon>
        <taxon>Viridiplantae</taxon>
        <taxon>Streptophyta</taxon>
        <taxon>Embryophyta</taxon>
        <taxon>Tracheophyta</taxon>
        <taxon>Spermatophyta</taxon>
        <taxon>Magnoliopsida</taxon>
        <taxon>Liliopsida</taxon>
        <taxon>Acoraceae</taxon>
        <taxon>Acorus</taxon>
    </lineage>
</organism>
<evidence type="ECO:0000256" key="2">
    <source>
        <dbReference type="SAM" id="MobiDB-lite"/>
    </source>
</evidence>
<evidence type="ECO:0008006" key="5">
    <source>
        <dbReference type="Google" id="ProtNLM"/>
    </source>
</evidence>
<comment type="similarity">
    <text evidence="1">Belongs to the QWRF family.</text>
</comment>
<comment type="caution">
    <text evidence="3">The sequence shown here is derived from an EMBL/GenBank/DDBJ whole genome shotgun (WGS) entry which is preliminary data.</text>
</comment>
<evidence type="ECO:0000313" key="4">
    <source>
        <dbReference type="Proteomes" id="UP001180020"/>
    </source>
</evidence>
<reference evidence="3" key="2">
    <citation type="submission" date="2023-06" db="EMBL/GenBank/DDBJ databases">
        <authorList>
            <person name="Ma L."/>
            <person name="Liu K.-W."/>
            <person name="Li Z."/>
            <person name="Hsiao Y.-Y."/>
            <person name="Qi Y."/>
            <person name="Fu T."/>
            <person name="Tang G."/>
            <person name="Zhang D."/>
            <person name="Sun W.-H."/>
            <person name="Liu D.-K."/>
            <person name="Li Y."/>
            <person name="Chen G.-Z."/>
            <person name="Liu X.-D."/>
            <person name="Liao X.-Y."/>
            <person name="Jiang Y.-T."/>
            <person name="Yu X."/>
            <person name="Hao Y."/>
            <person name="Huang J."/>
            <person name="Zhao X.-W."/>
            <person name="Ke S."/>
            <person name="Chen Y.-Y."/>
            <person name="Wu W.-L."/>
            <person name="Hsu J.-L."/>
            <person name="Lin Y.-F."/>
            <person name="Huang M.-D."/>
            <person name="Li C.-Y."/>
            <person name="Huang L."/>
            <person name="Wang Z.-W."/>
            <person name="Zhao X."/>
            <person name="Zhong W.-Y."/>
            <person name="Peng D.-H."/>
            <person name="Ahmad S."/>
            <person name="Lan S."/>
            <person name="Zhang J.-S."/>
            <person name="Tsai W.-C."/>
            <person name="Van De Peer Y."/>
            <person name="Liu Z.-J."/>
        </authorList>
    </citation>
    <scope>NUCLEOTIDE SEQUENCE</scope>
    <source>
        <strain evidence="3">CP</strain>
        <tissue evidence="3">Leaves</tissue>
    </source>
</reference>
<feature type="compositionally biased region" description="Pro residues" evidence="2">
    <location>
        <begin position="95"/>
        <end position="112"/>
    </location>
</feature>
<dbReference type="PANTHER" id="PTHR31807">
    <property type="entry name" value="AUGMIN FAMILY MEMBER"/>
    <property type="match status" value="1"/>
</dbReference>
<dbReference type="Pfam" id="PF04484">
    <property type="entry name" value="QWRF"/>
    <property type="match status" value="1"/>
</dbReference>
<evidence type="ECO:0000313" key="3">
    <source>
        <dbReference type="EMBL" id="KAK1289602.1"/>
    </source>
</evidence>
<feature type="compositionally biased region" description="Low complexity" evidence="2">
    <location>
        <begin position="385"/>
        <end position="397"/>
    </location>
</feature>
<sequence length="680" mass="73705">MDLYKSESKIGLEETHRRPLAPSEKNNAAPIVARKPRAREIMSRYKSSGVVAPAPSAPVVSRRSSSPGVNRIASSPGPVLPKRSQSAERRRPSTPSSPSPSRPSTPPSPSRPSTPSTDMQISARRLSGNRTADGLWPSMRSLSVSFQADSYSIPVARKEKPATHSSSDHALRSSANAGPPQKQAENPAVQRKATPERKRTPLRGKNGPEQSENSKPMENHQLLWPGRVSARLSANSLSRSVDLTDRINKTTYLPLPGQRGVSPARKMPASDGQRGTSPIRKMPASDVQQGVSLTRKISASDGQRGVSPSRKMLASDGQRGVSPTRRMSASDAEMGRGLQKSTSEVAGRIISEIGRNLIDDTTFRTSGSSKIFSTSINVSSNPTERSSITRSSRALSSPLPGFQRPQSPNRDLFSSSSSSSSRGMPSPVRMRPTTPFPSANSTTSRPSSSSSVLSFTTDARKGKKGANQIEDAHHLRLLYNRNLQWRFMNARADSALSMQKITAENVLFSVWNTISKLWGSVTMKRINLQQLRQEIKLNTVIKGQMAHLDDWALLEREHASSLSGAIKDLEASTLRLPVTGGARVDIHSMEDAISSAVDVMQAMASSICSLLSRVEGLNCLVSELSDVAAQERVMLDQCGDLLAATSALQVEESSFKTHLIQMREDVIKPGRPNFAVEMPG</sequence>
<protein>
    <recommendedName>
        <fullName evidence="5">AUGMIN subunit 8</fullName>
    </recommendedName>
</protein>
<feature type="region of interest" description="Disordered" evidence="2">
    <location>
        <begin position="155"/>
        <end position="226"/>
    </location>
</feature>
<reference evidence="3" key="1">
    <citation type="journal article" date="2023" name="Nat. Commun.">
        <title>Diploid and tetraploid genomes of Acorus and the evolution of monocots.</title>
        <authorList>
            <person name="Ma L."/>
            <person name="Liu K.W."/>
            <person name="Li Z."/>
            <person name="Hsiao Y.Y."/>
            <person name="Qi Y."/>
            <person name="Fu T."/>
            <person name="Tang G.D."/>
            <person name="Zhang D."/>
            <person name="Sun W.H."/>
            <person name="Liu D.K."/>
            <person name="Li Y."/>
            <person name="Chen G.Z."/>
            <person name="Liu X.D."/>
            <person name="Liao X.Y."/>
            <person name="Jiang Y.T."/>
            <person name="Yu X."/>
            <person name="Hao Y."/>
            <person name="Huang J."/>
            <person name="Zhao X.W."/>
            <person name="Ke S."/>
            <person name="Chen Y.Y."/>
            <person name="Wu W.L."/>
            <person name="Hsu J.L."/>
            <person name="Lin Y.F."/>
            <person name="Huang M.D."/>
            <person name="Li C.Y."/>
            <person name="Huang L."/>
            <person name="Wang Z.W."/>
            <person name="Zhao X."/>
            <person name="Zhong W.Y."/>
            <person name="Peng D.H."/>
            <person name="Ahmad S."/>
            <person name="Lan S."/>
            <person name="Zhang J.S."/>
            <person name="Tsai W.C."/>
            <person name="Van de Peer Y."/>
            <person name="Liu Z.J."/>
        </authorList>
    </citation>
    <scope>NUCLEOTIDE SEQUENCE</scope>
    <source>
        <strain evidence="3">CP</strain>
    </source>
</reference>
<proteinExistence type="inferred from homology"/>
<keyword evidence="4" id="KW-1185">Reference proteome</keyword>